<sequence>MAQQVISFNNEFSMSSYEFLTTIINPAREEAGEKPVRNNAFIERVRDELDGCQNLVSDMVTPAGGGTPMENVILNGDQLLLVGMRESKAVRRKVLEYIRRIEKAKQLLEDQKKRAAIQSANRRGVTWGDFCKANELPAQKLLLALRKQGRLLRWRMDNTVTVHPHFAQYFRIIKYNDAKFSSTGINFRLNTKGVEFFSQPDRVARFREILVEQYGSDIDKQRLLQSKARQAVEL</sequence>
<organism evidence="2">
    <name type="scientific">Salmonella enterica subsp. enterica serovar Typhi str. CT18</name>
    <dbReference type="NCBI Taxonomy" id="220341"/>
    <lineage>
        <taxon>Bacteria</taxon>
        <taxon>Pseudomonadati</taxon>
        <taxon>Pseudomonadota</taxon>
        <taxon>Gammaproteobacteria</taxon>
        <taxon>Enterobacterales</taxon>
        <taxon>Enterobacteriaceae</taxon>
        <taxon>Salmonella</taxon>
    </lineage>
</organism>
<proteinExistence type="predicted"/>
<comment type="caution">
    <text evidence="2">The sequence shown here is derived from an EMBL/GenBank/DDBJ whole genome shotgun (WGS) entry which is preliminary data.</text>
</comment>
<protein>
    <submittedName>
        <fullName evidence="2">Uncharacterized protein</fullName>
    </submittedName>
</protein>
<evidence type="ECO:0000256" key="1">
    <source>
        <dbReference type="SAM" id="Coils"/>
    </source>
</evidence>
<dbReference type="EMBL" id="DAAPHL010000024">
    <property type="protein sequence ID" value="HAD6279546.1"/>
    <property type="molecule type" value="Genomic_DNA"/>
</dbReference>
<reference evidence="2" key="2">
    <citation type="submission" date="2019-01" db="EMBL/GenBank/DDBJ databases">
        <authorList>
            <consortium name="NCBI Pathogen Detection Project"/>
        </authorList>
    </citation>
    <scope>NUCLEOTIDE SEQUENCE</scope>
    <source>
        <strain evidence="2">CT18</strain>
    </source>
</reference>
<reference evidence="2" key="1">
    <citation type="journal article" date="2018" name="Genome Biol.">
        <title>SKESA: strategic k-mer extension for scrupulous assemblies.</title>
        <authorList>
            <person name="Souvorov A."/>
            <person name="Agarwala R."/>
            <person name="Lipman D.J."/>
        </authorList>
    </citation>
    <scope>NUCLEOTIDE SEQUENCE</scope>
    <source>
        <strain evidence="2">CT18</strain>
    </source>
</reference>
<dbReference type="AlphaFoldDB" id="A0A717ZIC6"/>
<accession>A0A717ZIC6</accession>
<name>A0A717ZIC6_SALTI</name>
<evidence type="ECO:0000313" key="2">
    <source>
        <dbReference type="EMBL" id="HAD6279546.1"/>
    </source>
</evidence>
<keyword evidence="1" id="KW-0175">Coiled coil</keyword>
<feature type="coiled-coil region" evidence="1">
    <location>
        <begin position="94"/>
        <end position="121"/>
    </location>
</feature>
<gene>
    <name evidence="2" type="ORF">G1V17_19340</name>
</gene>